<name>A0ABD7CFF9_CLOBO</name>
<evidence type="ECO:0000313" key="2">
    <source>
        <dbReference type="Proteomes" id="UP000663464"/>
    </source>
</evidence>
<gene>
    <name evidence="1" type="ORF">JQS73_11095</name>
</gene>
<dbReference type="Proteomes" id="UP000663464">
    <property type="component" value="Chromosome"/>
</dbReference>
<evidence type="ECO:0000313" key="1">
    <source>
        <dbReference type="EMBL" id="QRI51999.1"/>
    </source>
</evidence>
<dbReference type="EMBL" id="CP069280">
    <property type="protein sequence ID" value="QRI51999.1"/>
    <property type="molecule type" value="Genomic_DNA"/>
</dbReference>
<accession>A0ABD7CFF9</accession>
<organism evidence="1 2">
    <name type="scientific">Clostridium botulinum</name>
    <dbReference type="NCBI Taxonomy" id="1491"/>
    <lineage>
        <taxon>Bacteria</taxon>
        <taxon>Bacillati</taxon>
        <taxon>Bacillota</taxon>
        <taxon>Clostridia</taxon>
        <taxon>Eubacteriales</taxon>
        <taxon>Clostridiaceae</taxon>
        <taxon>Clostridium</taxon>
    </lineage>
</organism>
<sequence>MSKNKTVKRGEQIFLSTPISKAINPETGLLHSKTAVKINRIFDLLTMEGYNIFLAIDIEKWGRQKVTSVECTKRDYDELVKSKHLVAIVSDYISDGVLIELGWASAHKIPITIIADYRMNLSHLVLGLPSISDAKIYQVDWKNDELFLNTIFNERGISISQ</sequence>
<proteinExistence type="predicted"/>
<protein>
    <submittedName>
        <fullName evidence="1">Nucleoside 2-deoxyribosyltransferase</fullName>
    </submittedName>
</protein>
<reference evidence="1 2" key="1">
    <citation type="journal article" date="2014" name="J. Infect. Dis.">
        <title>Molecular characterization of a novel botulinum neurotoxin type H gene.</title>
        <authorList>
            <person name="Dover N."/>
            <person name="Barash J.R."/>
            <person name="Hill K.K."/>
            <person name="Xie G."/>
            <person name="Arnon S.S."/>
        </authorList>
    </citation>
    <scope>NUCLEOTIDE SEQUENCE [LARGE SCALE GENOMIC DNA]</scope>
    <source>
        <strain evidence="1 2">IBCA10-7060</strain>
    </source>
</reference>
<dbReference type="SUPFAM" id="SSF52309">
    <property type="entry name" value="N-(deoxy)ribosyltransferase-like"/>
    <property type="match status" value="1"/>
</dbReference>
<dbReference type="RefSeq" id="WP_047402781.1">
    <property type="nucleotide sequence ID" value="NZ_CP069280.1"/>
</dbReference>
<dbReference type="Gene3D" id="3.40.50.450">
    <property type="match status" value="1"/>
</dbReference>
<dbReference type="AlphaFoldDB" id="A0ABD7CFF9"/>